<dbReference type="EMBL" id="FOTC01000001">
    <property type="protein sequence ID" value="SFK75708.1"/>
    <property type="molecule type" value="Genomic_DNA"/>
</dbReference>
<dbReference type="InterPro" id="IPR021720">
    <property type="entry name" value="Malectin_dom"/>
</dbReference>
<dbReference type="GO" id="GO:0030246">
    <property type="term" value="F:carbohydrate binding"/>
    <property type="evidence" value="ECO:0007669"/>
    <property type="project" value="InterPro"/>
</dbReference>
<organism evidence="12 13">
    <name type="scientific">Halogranum rubrum</name>
    <dbReference type="NCBI Taxonomy" id="553466"/>
    <lineage>
        <taxon>Archaea</taxon>
        <taxon>Methanobacteriati</taxon>
        <taxon>Methanobacteriota</taxon>
        <taxon>Stenosarchaea group</taxon>
        <taxon>Halobacteria</taxon>
        <taxon>Halobacteriales</taxon>
        <taxon>Haloferacaceae</taxon>
    </lineage>
</organism>
<keyword evidence="13" id="KW-1185">Reference proteome</keyword>
<dbReference type="Gene3D" id="2.60.120.430">
    <property type="entry name" value="Galactose-binding lectin"/>
    <property type="match status" value="2"/>
</dbReference>
<evidence type="ECO:0000259" key="11">
    <source>
        <dbReference type="Pfam" id="PF11721"/>
    </source>
</evidence>
<comment type="subcellular location">
    <subcellularLocation>
        <location evidence="1">Endoplasmic reticulum membrane</location>
        <topology evidence="1">Single-pass type I membrane protein</topology>
    </subcellularLocation>
</comment>
<feature type="domain" description="Malectin" evidence="11">
    <location>
        <begin position="1141"/>
        <end position="1305"/>
    </location>
</feature>
<dbReference type="PANTHER" id="PTHR13460:SF0">
    <property type="entry name" value="MALECTIN"/>
    <property type="match status" value="1"/>
</dbReference>
<evidence type="ECO:0000256" key="10">
    <source>
        <dbReference type="SAM" id="MobiDB-lite"/>
    </source>
</evidence>
<evidence type="ECO:0000256" key="3">
    <source>
        <dbReference type="ARBA" id="ARBA00022692"/>
    </source>
</evidence>
<dbReference type="InterPro" id="IPR008979">
    <property type="entry name" value="Galactose-bd-like_sf"/>
</dbReference>
<evidence type="ECO:0000313" key="13">
    <source>
        <dbReference type="Proteomes" id="UP000199607"/>
    </source>
</evidence>
<evidence type="ECO:0000256" key="2">
    <source>
        <dbReference type="ARBA" id="ARBA00009141"/>
    </source>
</evidence>
<dbReference type="InterPro" id="IPR039155">
    <property type="entry name" value="MLEC"/>
</dbReference>
<reference evidence="13" key="1">
    <citation type="submission" date="2016-10" db="EMBL/GenBank/DDBJ databases">
        <authorList>
            <person name="Varghese N."/>
            <person name="Submissions S."/>
        </authorList>
    </citation>
    <scope>NUCLEOTIDE SEQUENCE [LARGE SCALE GENOMIC DNA]</scope>
    <source>
        <strain evidence="13">CGMCC 1.7738</strain>
    </source>
</reference>
<evidence type="ECO:0000313" key="12">
    <source>
        <dbReference type="EMBL" id="SFK75708.1"/>
    </source>
</evidence>
<gene>
    <name evidence="12" type="ORF">SAMN04487950_0940</name>
</gene>
<keyword evidence="4" id="KW-0732">Signal</keyword>
<feature type="compositionally biased region" description="Gly residues" evidence="10">
    <location>
        <begin position="411"/>
        <end position="420"/>
    </location>
</feature>
<dbReference type="RefSeq" id="WP_177197537.1">
    <property type="nucleotide sequence ID" value="NZ_FOTC01000001.1"/>
</dbReference>
<dbReference type="STRING" id="553466.SAMN04487950_0940"/>
<evidence type="ECO:0000256" key="9">
    <source>
        <dbReference type="ARBA" id="ARBA00023277"/>
    </source>
</evidence>
<evidence type="ECO:0000256" key="1">
    <source>
        <dbReference type="ARBA" id="ARBA00004115"/>
    </source>
</evidence>
<evidence type="ECO:0000256" key="8">
    <source>
        <dbReference type="ARBA" id="ARBA00023180"/>
    </source>
</evidence>
<feature type="domain" description="Malectin" evidence="11">
    <location>
        <begin position="661"/>
        <end position="811"/>
    </location>
</feature>
<dbReference type="Proteomes" id="UP000199607">
    <property type="component" value="Unassembled WGS sequence"/>
</dbReference>
<name>A0A1I4C3Q0_9EURY</name>
<keyword evidence="6" id="KW-1133">Transmembrane helix</keyword>
<accession>A0A1I4C3Q0</accession>
<keyword evidence="8" id="KW-0325">Glycoprotein</keyword>
<dbReference type="Pfam" id="PF11721">
    <property type="entry name" value="Malectin"/>
    <property type="match status" value="2"/>
</dbReference>
<feature type="region of interest" description="Disordered" evidence="10">
    <location>
        <begin position="411"/>
        <end position="433"/>
    </location>
</feature>
<keyword evidence="5" id="KW-0256">Endoplasmic reticulum</keyword>
<proteinExistence type="inferred from homology"/>
<dbReference type="PANTHER" id="PTHR13460">
    <property type="match status" value="1"/>
</dbReference>
<comment type="similarity">
    <text evidence="2">Belongs to the malectin family.</text>
</comment>
<keyword evidence="7" id="KW-0472">Membrane</keyword>
<sequence>MKRNSASRQRLNKLAVVVMAVLLVVSAGASGVALAASTQIAITPASQSVSPGSTTTVDVVATAASEGVGSYEFTVSVDDTNVATITEIDLAGNPSTSVSSTSVASDGSSASAAVGFSDTSGTGEVVLATVTIEGQSAGDATLSIDGESVDIGTDDAEDYDIAGTLDATVTVTDSSTGDLTVEQAVASASDGDDSLIEFQEIQQAINWWATGAEVPNTGGQTIAFQEIQQLINTWAIGATVDTGSDDASIQITDTAVDGNNVTVTWQATPAESTDHVHVQLDENDYVGGQPLDGSYTFENVAAGEHTVSVAVADMTHTAYANAEASDEATVTVEASSLSSSSLVEVTPDSGNIDQTTYGIGSYQVTNTGETDIVSVSFDLSTATMPDMVFDPDGTAGDPTGEGLNVVSDGGTGITTSGGGSDEAFSQPHNGNDGADGYDVMTVEFSDFQNGETATFWADNDPTSIKGSTIASQEAGPVSGLELARSTVTVTYSDGTVQTANLMGDGSVGGSTAVLDGDEAPAPTIGAAGVSLDSGVLDGYHSGATVSEASQTITVSGEPGETVTLVRVEGELSLSNVPNGGYDVEALEANNAVNVEYYTVTLDSNGEATVPVTLTDGADDDDEAGFNYFVAAHGEASGDMGDASNVVVLKYEPGSGSGAETVFAVNAGGPEYTATDGTVYAADTNFDGGTTFTTGSAGTPSTPEITNTDDDTLYYTERYGSFSYDVPVDNGDYDVELLFAELYQGVANDGGEGDRLFDVAIEGQQVLNDYDIYATAGGPQAATSETFTTTVDDGELNIVFSNVVDNAKISAIKVTEADGNGGGSGGDDIGSADFAVNANGGIDASTFSGSSIEITNTGDKQISSVTYDLSTAAFPDVVFDPDGTAGDSTGKGFSADSGTSAVGPSGSFAAPHNGNDGADGYDELTIDFTDFDAGESFAFSTDIDPTSIKDAQGSGAAGSVSGLELSGATVTVEYADGSTQTTNLFADGSNGGSQATAKADLADAPTLGVDGVSLDSGILHSQHSGAVVTDTDQTITVSGPAGATVTLLHVEGQLELANQANGYELEEFEANTAENVDYVTATLDSNGEATVPVTLLDSTGTGAEGGFNHFIATVEDGSGDTGATSNVVVLKLGEATSEPQVLYRVNAGGSAVTATDDGPDWSADTGGSPSQYLVAGGTQTGSYGSGLNSIDDSVPSSTPTTIWNSERWDQPSGDEMAWEFADQIEAGQTYEVRLYFYDGYSGTSAVGDRVFDVNIEGTTELSGFSPIAAYGDQNAGMESITVTAGSDGDIDIEFIHDVENPQINAIEIVEASA</sequence>
<dbReference type="GO" id="GO:0016020">
    <property type="term" value="C:membrane"/>
    <property type="evidence" value="ECO:0007669"/>
    <property type="project" value="TreeGrafter"/>
</dbReference>
<dbReference type="Gene3D" id="2.60.40.680">
    <property type="match status" value="1"/>
</dbReference>
<evidence type="ECO:0000256" key="6">
    <source>
        <dbReference type="ARBA" id="ARBA00022989"/>
    </source>
</evidence>
<evidence type="ECO:0000256" key="7">
    <source>
        <dbReference type="ARBA" id="ARBA00023136"/>
    </source>
</evidence>
<evidence type="ECO:0000256" key="4">
    <source>
        <dbReference type="ARBA" id="ARBA00022729"/>
    </source>
</evidence>
<dbReference type="SUPFAM" id="SSF49785">
    <property type="entry name" value="Galactose-binding domain-like"/>
    <property type="match status" value="1"/>
</dbReference>
<keyword evidence="9" id="KW-0119">Carbohydrate metabolism</keyword>
<keyword evidence="3" id="KW-0812">Transmembrane</keyword>
<protein>
    <submittedName>
        <fullName evidence="12">Di-glucose binding within endoplasmic reticulum</fullName>
    </submittedName>
</protein>
<evidence type="ECO:0000256" key="5">
    <source>
        <dbReference type="ARBA" id="ARBA00022824"/>
    </source>
</evidence>